<keyword evidence="5" id="KW-0812">Transmembrane</keyword>
<name>A0ABW9A3G6_9BURK</name>
<evidence type="ECO:0000256" key="3">
    <source>
        <dbReference type="PROSITE-ProRule" id="PRU00284"/>
    </source>
</evidence>
<keyword evidence="1" id="KW-0488">Methylation</keyword>
<dbReference type="EMBL" id="JAQQFM010000001">
    <property type="protein sequence ID" value="MFL9922996.1"/>
    <property type="molecule type" value="Genomic_DNA"/>
</dbReference>
<feature type="compositionally biased region" description="Low complexity" evidence="4">
    <location>
        <begin position="558"/>
        <end position="568"/>
    </location>
</feature>
<organism evidence="8 9">
    <name type="scientific">Herbaspirillum lusitanum</name>
    <dbReference type="NCBI Taxonomy" id="213312"/>
    <lineage>
        <taxon>Bacteria</taxon>
        <taxon>Pseudomonadati</taxon>
        <taxon>Pseudomonadota</taxon>
        <taxon>Betaproteobacteria</taxon>
        <taxon>Burkholderiales</taxon>
        <taxon>Oxalobacteraceae</taxon>
        <taxon>Herbaspirillum</taxon>
    </lineage>
</organism>
<dbReference type="PROSITE" id="PS50885">
    <property type="entry name" value="HAMP"/>
    <property type="match status" value="1"/>
</dbReference>
<dbReference type="Pfam" id="PF00672">
    <property type="entry name" value="HAMP"/>
    <property type="match status" value="1"/>
</dbReference>
<evidence type="ECO:0000313" key="9">
    <source>
        <dbReference type="Proteomes" id="UP001629246"/>
    </source>
</evidence>
<dbReference type="Pfam" id="PF00015">
    <property type="entry name" value="MCPsignal"/>
    <property type="match status" value="1"/>
</dbReference>
<keyword evidence="3" id="KW-0807">Transducer</keyword>
<evidence type="ECO:0000256" key="4">
    <source>
        <dbReference type="SAM" id="MobiDB-lite"/>
    </source>
</evidence>
<evidence type="ECO:0000259" key="7">
    <source>
        <dbReference type="PROSITE" id="PS50885"/>
    </source>
</evidence>
<evidence type="ECO:0000259" key="6">
    <source>
        <dbReference type="PROSITE" id="PS50111"/>
    </source>
</evidence>
<dbReference type="PROSITE" id="PS50111">
    <property type="entry name" value="CHEMOTAXIS_TRANSDUC_2"/>
    <property type="match status" value="1"/>
</dbReference>
<evidence type="ECO:0000256" key="2">
    <source>
        <dbReference type="ARBA" id="ARBA00029447"/>
    </source>
</evidence>
<dbReference type="SMART" id="SM00283">
    <property type="entry name" value="MA"/>
    <property type="match status" value="1"/>
</dbReference>
<evidence type="ECO:0000256" key="1">
    <source>
        <dbReference type="ARBA" id="ARBA00022481"/>
    </source>
</evidence>
<protein>
    <submittedName>
        <fullName evidence="8">Methyl-accepting chemotaxis protein</fullName>
    </submittedName>
</protein>
<dbReference type="PANTHER" id="PTHR43531:SF14">
    <property type="entry name" value="METHYL-ACCEPTING CHEMOTAXIS PROTEIN I-RELATED"/>
    <property type="match status" value="1"/>
</dbReference>
<gene>
    <name evidence="8" type="ORF">PQR62_01875</name>
</gene>
<dbReference type="RefSeq" id="WP_408154195.1">
    <property type="nucleotide sequence ID" value="NZ_JAQQFM010000001.1"/>
</dbReference>
<accession>A0ABW9A3G6</accession>
<feature type="transmembrane region" description="Helical" evidence="5">
    <location>
        <begin position="20"/>
        <end position="45"/>
    </location>
</feature>
<dbReference type="PANTHER" id="PTHR43531">
    <property type="entry name" value="PROTEIN ICFG"/>
    <property type="match status" value="1"/>
</dbReference>
<feature type="domain" description="HAMP" evidence="7">
    <location>
        <begin position="224"/>
        <end position="276"/>
    </location>
</feature>
<dbReference type="InterPro" id="IPR004089">
    <property type="entry name" value="MCPsignal_dom"/>
</dbReference>
<dbReference type="InterPro" id="IPR003660">
    <property type="entry name" value="HAMP_dom"/>
</dbReference>
<evidence type="ECO:0000256" key="5">
    <source>
        <dbReference type="SAM" id="Phobius"/>
    </source>
</evidence>
<evidence type="ECO:0000313" key="8">
    <source>
        <dbReference type="EMBL" id="MFL9922996.1"/>
    </source>
</evidence>
<keyword evidence="5" id="KW-1133">Transmembrane helix</keyword>
<feature type="domain" description="Methyl-accepting transducer" evidence="6">
    <location>
        <begin position="281"/>
        <end position="510"/>
    </location>
</feature>
<feature type="transmembrane region" description="Helical" evidence="5">
    <location>
        <begin position="200"/>
        <end position="222"/>
    </location>
</feature>
<keyword evidence="5" id="KW-0472">Membrane</keyword>
<dbReference type="SUPFAM" id="SSF58104">
    <property type="entry name" value="Methyl-accepting chemotaxis protein (MCP) signaling domain"/>
    <property type="match status" value="1"/>
</dbReference>
<comment type="caution">
    <text evidence="8">The sequence shown here is derived from an EMBL/GenBank/DDBJ whole genome shotgun (WGS) entry which is preliminary data.</text>
</comment>
<feature type="region of interest" description="Disordered" evidence="4">
    <location>
        <begin position="548"/>
        <end position="575"/>
    </location>
</feature>
<dbReference type="InterPro" id="IPR051310">
    <property type="entry name" value="MCP_chemotaxis"/>
</dbReference>
<comment type="similarity">
    <text evidence="2">Belongs to the methyl-accepting chemotaxis (MCP) protein family.</text>
</comment>
<keyword evidence="9" id="KW-1185">Reference proteome</keyword>
<reference evidence="8 9" key="1">
    <citation type="journal article" date="2024" name="Chem. Sci.">
        <title>Discovery of megapolipeptins by genome mining of a Burkholderiales bacteria collection.</title>
        <authorList>
            <person name="Paulo B.S."/>
            <person name="Recchia M.J.J."/>
            <person name="Lee S."/>
            <person name="Fergusson C.H."/>
            <person name="Romanowski S.B."/>
            <person name="Hernandez A."/>
            <person name="Krull N."/>
            <person name="Liu D.Y."/>
            <person name="Cavanagh H."/>
            <person name="Bos A."/>
            <person name="Gray C.A."/>
            <person name="Murphy B.T."/>
            <person name="Linington R.G."/>
            <person name="Eustaquio A.S."/>
        </authorList>
    </citation>
    <scope>NUCLEOTIDE SEQUENCE [LARGE SCALE GENOMIC DNA]</scope>
    <source>
        <strain evidence="8 9">RL21-008-BIB-A</strain>
    </source>
</reference>
<proteinExistence type="inferred from homology"/>
<dbReference type="Gene3D" id="1.10.287.950">
    <property type="entry name" value="Methyl-accepting chemotaxis protein"/>
    <property type="match status" value="1"/>
</dbReference>
<dbReference type="SMART" id="SM00304">
    <property type="entry name" value="HAMP"/>
    <property type="match status" value="1"/>
</dbReference>
<dbReference type="Proteomes" id="UP001629246">
    <property type="component" value="Unassembled WGS sequence"/>
</dbReference>
<sequence length="603" mass="62812">MTPSNRRSTGLSIRLNDMRIGTRLGIGFGLLLLILIVQIAMVGVISAGNSSRLNNDLAKANARALLASNMRTAMLQAGIAMRNIGLQTDLSAMQIEEDRFNAAQKRYREGRDQLLGSGLARAESDAVARLDALQAQMAEPMKEAVADAHSFNGEGAAKLIAEKIDPLTQQSMSEIDKLVEAQQAVSLRSLHTVTADSGSIIYFSIIVGLISLAVGGLSAFVITRSITLPLKAAVKVARRVAAGELELSATAAGSDEICQLLDALADMNASLMKMVGEVRIASATIATSSGEIAQGNADLSIRTEAQAASLQETASSMEELTTAVRLNAQNSGVANELVEAASQHASSGGEIVAQVVLTMGSIKESSRRIVDIIGVIDGIAFQTNILALNAAVEAARAGEQGRGFAVVASEVRSLAARSASAAKEIKVLIADSVGKVDAGAVLVEKSGMAMDEIVGSVQRVTSIMGDIAHAGREQSKGIVEVNSAIARMDEMTQQNAALVEQAAASAESMSMQAARLADAVAVFKLGETSAASPGGNIDAVRNVGRGGDAVKAPLPRRPVAVSPSPAEAADGKPPTWTQHVQRLTLRRALTRSVAAQDEGFEQY</sequence>